<reference evidence="4" key="1">
    <citation type="journal article" date="2019" name="Int. J. Syst. Evol. Microbiol.">
        <title>The Global Catalogue of Microorganisms (GCM) 10K type strain sequencing project: providing services to taxonomists for standard genome sequencing and annotation.</title>
        <authorList>
            <consortium name="The Broad Institute Genomics Platform"/>
            <consortium name="The Broad Institute Genome Sequencing Center for Infectious Disease"/>
            <person name="Wu L."/>
            <person name="Ma J."/>
        </authorList>
    </citation>
    <scope>NUCLEOTIDE SEQUENCE [LARGE SCALE GENOMIC DNA]</scope>
    <source>
        <strain evidence="4">JCM 17459</strain>
    </source>
</reference>
<dbReference type="Gene3D" id="3.30.2310.20">
    <property type="entry name" value="RelE-like"/>
    <property type="match status" value="1"/>
</dbReference>
<evidence type="ECO:0000256" key="2">
    <source>
        <dbReference type="ARBA" id="ARBA00022649"/>
    </source>
</evidence>
<proteinExistence type="inferred from homology"/>
<dbReference type="InterPro" id="IPR035093">
    <property type="entry name" value="RelE/ParE_toxin_dom_sf"/>
</dbReference>
<dbReference type="EMBL" id="BAABBA010000022">
    <property type="protein sequence ID" value="GAA4289154.1"/>
    <property type="molecule type" value="Genomic_DNA"/>
</dbReference>
<dbReference type="Proteomes" id="UP001499841">
    <property type="component" value="Unassembled WGS sequence"/>
</dbReference>
<comment type="caution">
    <text evidence="3">The sequence shown here is derived from an EMBL/GenBank/DDBJ whole genome shotgun (WGS) entry which is preliminary data.</text>
</comment>
<dbReference type="PANTHER" id="PTHR35601:SF1">
    <property type="entry name" value="TOXIN RELE"/>
    <property type="match status" value="1"/>
</dbReference>
<dbReference type="SUPFAM" id="SSF143011">
    <property type="entry name" value="RelE-like"/>
    <property type="match status" value="1"/>
</dbReference>
<organism evidence="3 4">
    <name type="scientific">Georgenia daeguensis</name>
    <dbReference type="NCBI Taxonomy" id="908355"/>
    <lineage>
        <taxon>Bacteria</taxon>
        <taxon>Bacillati</taxon>
        <taxon>Actinomycetota</taxon>
        <taxon>Actinomycetes</taxon>
        <taxon>Micrococcales</taxon>
        <taxon>Bogoriellaceae</taxon>
        <taxon>Georgenia</taxon>
    </lineage>
</organism>
<evidence type="ECO:0000256" key="1">
    <source>
        <dbReference type="ARBA" id="ARBA00006226"/>
    </source>
</evidence>
<sequence>MAYEVRLTSAALRDLQRISPRYLDAVLTFLYGQLAENPRRVGKELGRELAGLHSARRGDYRVLYEIRDDEHPRVLVHRVDHRAHVYRPR</sequence>
<dbReference type="PANTHER" id="PTHR35601">
    <property type="entry name" value="TOXIN RELE"/>
    <property type="match status" value="1"/>
</dbReference>
<evidence type="ECO:0000313" key="4">
    <source>
        <dbReference type="Proteomes" id="UP001499841"/>
    </source>
</evidence>
<keyword evidence="2" id="KW-1277">Toxin-antitoxin system</keyword>
<evidence type="ECO:0000313" key="3">
    <source>
        <dbReference type="EMBL" id="GAA4289154.1"/>
    </source>
</evidence>
<dbReference type="Pfam" id="PF05016">
    <property type="entry name" value="ParE_toxin"/>
    <property type="match status" value="1"/>
</dbReference>
<accession>A0ABP8EYT5</accession>
<dbReference type="InterPro" id="IPR007712">
    <property type="entry name" value="RelE/ParE_toxin"/>
</dbReference>
<protein>
    <submittedName>
        <fullName evidence="3">Type II toxin-antitoxin system RelE/ParE family toxin</fullName>
    </submittedName>
</protein>
<comment type="similarity">
    <text evidence="1">Belongs to the RelE toxin family.</text>
</comment>
<name>A0ABP8EYT5_9MICO</name>
<dbReference type="RefSeq" id="WP_345044071.1">
    <property type="nucleotide sequence ID" value="NZ_BAABBA010000022.1"/>
</dbReference>
<gene>
    <name evidence="3" type="ORF">GCM10022262_35150</name>
</gene>
<keyword evidence="4" id="KW-1185">Reference proteome</keyword>